<dbReference type="PANTHER" id="PTHR30097">
    <property type="entry name" value="CATION EFFLUX SYSTEM PROTEIN CUSB"/>
    <property type="match status" value="1"/>
</dbReference>
<proteinExistence type="predicted"/>
<organism evidence="4 5">
    <name type="scientific">Thalassotalea insulae</name>
    <dbReference type="NCBI Taxonomy" id="2056778"/>
    <lineage>
        <taxon>Bacteria</taxon>
        <taxon>Pseudomonadati</taxon>
        <taxon>Pseudomonadota</taxon>
        <taxon>Gammaproteobacteria</taxon>
        <taxon>Alteromonadales</taxon>
        <taxon>Colwelliaceae</taxon>
        <taxon>Thalassotalea</taxon>
    </lineage>
</organism>
<comment type="caution">
    <text evidence="4">The sequence shown here is derived from an EMBL/GenBank/DDBJ whole genome shotgun (WGS) entry which is preliminary data.</text>
</comment>
<keyword evidence="5" id="KW-1185">Reference proteome</keyword>
<dbReference type="PANTHER" id="PTHR30097:SF15">
    <property type="entry name" value="CATION EFFLUX SYSTEM PROTEIN CUSB"/>
    <property type="match status" value="1"/>
</dbReference>
<evidence type="ECO:0000313" key="5">
    <source>
        <dbReference type="Proteomes" id="UP001157186"/>
    </source>
</evidence>
<dbReference type="Proteomes" id="UP001157186">
    <property type="component" value="Unassembled WGS sequence"/>
</dbReference>
<dbReference type="InterPro" id="IPR058647">
    <property type="entry name" value="BSH_CzcB-like"/>
</dbReference>
<reference evidence="4 5" key="1">
    <citation type="submission" date="2023-03" db="EMBL/GenBank/DDBJ databases">
        <title>Draft genome sequence of Thalassotalea insulae KCTC 62186T.</title>
        <authorList>
            <person name="Sawabe T."/>
        </authorList>
    </citation>
    <scope>NUCLEOTIDE SEQUENCE [LARGE SCALE GENOMIC DNA]</scope>
    <source>
        <strain evidence="4 5">KCTC 62186</strain>
    </source>
</reference>
<evidence type="ECO:0000259" key="3">
    <source>
        <dbReference type="Pfam" id="PF25973"/>
    </source>
</evidence>
<dbReference type="Pfam" id="PF25954">
    <property type="entry name" value="Beta-barrel_RND_2"/>
    <property type="match status" value="1"/>
</dbReference>
<name>A0ABQ6GQG5_9GAMM</name>
<sequence>MKTIFPGVAIWRALIAVFFIVFGSDASGFDNSHLVNDNTIDHQVSIQLSKTQQQLANIKVAKVKPALFPYVVYAPGEIKVNGYASYLVSPRTESVVVRRHAILGDHVVNGQALVTLFSASIAEAQADYRIALSEWQRVSRLAKEAISEKVFVNAEIAFNAAYGRLLALGLTKQAVNELATSEQLGQYTLVAQSDGVILADDFIDGQRVDAGEAIMVVANEQTLWVEANLPANTRDNFPVGTLAEIAFAQQKYQAKVIQQTHTIDAVTRTRRIRLAVENIDDQLHAGMFVDVNFQLASDMPIVALPENSFVRDQHGDWSVFIALGEEQFSMQEVSLGRELNGYRQVLNFPEHSRVVIEGAFFIAAQIAKAGFDTHNH</sequence>
<dbReference type="SUPFAM" id="SSF111369">
    <property type="entry name" value="HlyD-like secretion proteins"/>
    <property type="match status" value="1"/>
</dbReference>
<dbReference type="InterPro" id="IPR058792">
    <property type="entry name" value="Beta-barrel_RND_2"/>
</dbReference>
<evidence type="ECO:0000259" key="2">
    <source>
        <dbReference type="Pfam" id="PF25954"/>
    </source>
</evidence>
<gene>
    <name evidence="4" type="ORF">tinsulaeT_02760</name>
</gene>
<dbReference type="EMBL" id="BSST01000001">
    <property type="protein sequence ID" value="GLX76936.1"/>
    <property type="molecule type" value="Genomic_DNA"/>
</dbReference>
<feature type="domain" description="CzcB-like barrel-sandwich hybrid" evidence="3">
    <location>
        <begin position="88"/>
        <end position="219"/>
    </location>
</feature>
<protein>
    <recommendedName>
        <fullName evidence="6">RND family efflux transporter MFP subunit</fullName>
    </recommendedName>
</protein>
<dbReference type="Pfam" id="PF25973">
    <property type="entry name" value="BSH_CzcB"/>
    <property type="match status" value="1"/>
</dbReference>
<accession>A0ABQ6GQG5</accession>
<evidence type="ECO:0008006" key="6">
    <source>
        <dbReference type="Google" id="ProtNLM"/>
    </source>
</evidence>
<feature type="domain" description="CusB-like beta-barrel" evidence="2">
    <location>
        <begin position="222"/>
        <end position="294"/>
    </location>
</feature>
<dbReference type="Gene3D" id="2.40.30.170">
    <property type="match status" value="1"/>
</dbReference>
<dbReference type="Gene3D" id="2.40.420.20">
    <property type="match status" value="1"/>
</dbReference>
<dbReference type="InterPro" id="IPR051909">
    <property type="entry name" value="MFP_Cation_Efflux"/>
</dbReference>
<keyword evidence="1" id="KW-0813">Transport</keyword>
<evidence type="ECO:0000313" key="4">
    <source>
        <dbReference type="EMBL" id="GLX76936.1"/>
    </source>
</evidence>
<dbReference type="RefSeq" id="WP_284242732.1">
    <property type="nucleotide sequence ID" value="NZ_BSST01000001.1"/>
</dbReference>
<evidence type="ECO:0000256" key="1">
    <source>
        <dbReference type="ARBA" id="ARBA00022448"/>
    </source>
</evidence>